<evidence type="ECO:0000256" key="1">
    <source>
        <dbReference type="SAM" id="MobiDB-lite"/>
    </source>
</evidence>
<feature type="domain" description="Malonyl-CoA decarboxylase N-terminal" evidence="3">
    <location>
        <begin position="390"/>
        <end position="463"/>
    </location>
</feature>
<gene>
    <name evidence="4" type="ORF">OSB1V03_LOCUS8343</name>
</gene>
<dbReference type="InterPro" id="IPR042303">
    <property type="entry name" value="Malonyl_CoA_deC_C_sf"/>
</dbReference>
<reference evidence="4" key="1">
    <citation type="submission" date="2020-11" db="EMBL/GenBank/DDBJ databases">
        <authorList>
            <person name="Tran Van P."/>
        </authorList>
    </citation>
    <scope>NUCLEOTIDE SEQUENCE</scope>
</reference>
<dbReference type="InterPro" id="IPR035372">
    <property type="entry name" value="MCD_N"/>
</dbReference>
<dbReference type="Proteomes" id="UP000759131">
    <property type="component" value="Unassembled WGS sequence"/>
</dbReference>
<dbReference type="InterPro" id="IPR038917">
    <property type="entry name" value="Malonyl_CoA_deC"/>
</dbReference>
<proteinExistence type="predicted"/>
<dbReference type="FunFam" id="3.40.630.150:FF:000001">
    <property type="entry name" value="Malonyl-CoA decarboxylase, mitochondrial"/>
    <property type="match status" value="1"/>
</dbReference>
<feature type="region of interest" description="Disordered" evidence="1">
    <location>
        <begin position="284"/>
        <end position="311"/>
    </location>
</feature>
<accession>A0A7R9Q0U6</accession>
<dbReference type="Gene3D" id="3.40.630.150">
    <property type="entry name" value="Malonyl-CoA decarboxylase, catalytic domain"/>
    <property type="match status" value="1"/>
</dbReference>
<name>A0A7R9Q0U6_9ACAR</name>
<dbReference type="GO" id="GO:0005782">
    <property type="term" value="C:peroxisomal matrix"/>
    <property type="evidence" value="ECO:0007669"/>
    <property type="project" value="TreeGrafter"/>
</dbReference>
<feature type="compositionally biased region" description="Low complexity" evidence="1">
    <location>
        <begin position="62"/>
        <end position="77"/>
    </location>
</feature>
<feature type="non-terminal residue" evidence="4">
    <location>
        <position position="1"/>
    </location>
</feature>
<evidence type="ECO:0008006" key="6">
    <source>
        <dbReference type="Google" id="ProtNLM"/>
    </source>
</evidence>
<sequence length="790" mass="89693">RQRSDLTHSREGAAVDTYNTDLMNERIVLSNNSNNLNKSKHLSSKTVASFRLPRNTQRTGSQRKSSSAAKSSQPSTSGVIRPTGLDNELNNNNKLLMNSNVRRNSDNAFSYEICRRADRTVLLSHSYTSAASLSSHAYYANSTSSTSYGGQSEMIVNQQTKVIDNNNDEEHTGQDSHTFRLPCTDDSRFKSQLKVTDKPFDPKTDLKTSLLLTQFSQCNYELNVAFRLQTKPVLGEFLGLNSCFGDPFIATSELPFRYQLIVTQTTSQQVLNNRLSSLLDTHRLPPLSSMANTRRHETTTTSTTNSSTTASSTANTSLVSLADTVLTKAYESRNPDSELIRLCDTYYASDKETKDRLLCFIADDLAVHSPQATAAVNNFLSAKTVPADSEDFVMSVDKLRSQLRPKYYQLFSQISRLENGVKFIVDMRSDLRSTLNSPNHDRLTSVRLRSLSNYLKDLLGLWFSVGFLNLERITWNSPTSMLQKISEYEAVHPMRSWADLKRRLGLYRRCYVFSHSCLPSEPLVILHVALTPTISSSIQHIIKRTVRTPSLMDENFVSLPKDTFGVKEESEGLDAAIFYSITSSQRGLHGIELGNQLIKRVVRELRSEFPLISQFSTLSPVPNFSEYLLSEMQAIQNGDHQKQRALVTDEEFQSLKRHFFGDYSDVSDVWPRLMALIKSNQWVDDERLTELLRAPLMRKCAHYLYNEKRRGYALNSVAHFHSRNGAVMWRLNWLADLSTRGLSNSCGMMVNYRYFLENIDNNSHLYTETRHIAADKQLLKWVPKPLNAKL</sequence>
<evidence type="ECO:0000313" key="4">
    <source>
        <dbReference type="EMBL" id="CAD7627918.1"/>
    </source>
</evidence>
<dbReference type="Gene3D" id="1.20.140.90">
    <property type="entry name" value="Malonyl-CoA decarboxylase, oligemerization domain"/>
    <property type="match status" value="1"/>
</dbReference>
<dbReference type="GO" id="GO:0005759">
    <property type="term" value="C:mitochondrial matrix"/>
    <property type="evidence" value="ECO:0007669"/>
    <property type="project" value="TreeGrafter"/>
</dbReference>
<dbReference type="InterPro" id="IPR038351">
    <property type="entry name" value="MCD_N_sf"/>
</dbReference>
<feature type="region of interest" description="Disordered" evidence="1">
    <location>
        <begin position="49"/>
        <end position="92"/>
    </location>
</feature>
<dbReference type="Pfam" id="PF05292">
    <property type="entry name" value="MCD"/>
    <property type="match status" value="1"/>
</dbReference>
<organism evidence="4">
    <name type="scientific">Medioppia subpectinata</name>
    <dbReference type="NCBI Taxonomy" id="1979941"/>
    <lineage>
        <taxon>Eukaryota</taxon>
        <taxon>Metazoa</taxon>
        <taxon>Ecdysozoa</taxon>
        <taxon>Arthropoda</taxon>
        <taxon>Chelicerata</taxon>
        <taxon>Arachnida</taxon>
        <taxon>Acari</taxon>
        <taxon>Acariformes</taxon>
        <taxon>Sarcoptiformes</taxon>
        <taxon>Oribatida</taxon>
        <taxon>Brachypylina</taxon>
        <taxon>Oppioidea</taxon>
        <taxon>Oppiidae</taxon>
        <taxon>Medioppia</taxon>
    </lineage>
</organism>
<dbReference type="GO" id="GO:0006633">
    <property type="term" value="P:fatty acid biosynthetic process"/>
    <property type="evidence" value="ECO:0007669"/>
    <property type="project" value="InterPro"/>
</dbReference>
<dbReference type="GO" id="GO:2001294">
    <property type="term" value="P:malonyl-CoA catabolic process"/>
    <property type="evidence" value="ECO:0007669"/>
    <property type="project" value="TreeGrafter"/>
</dbReference>
<evidence type="ECO:0000313" key="5">
    <source>
        <dbReference type="Proteomes" id="UP000759131"/>
    </source>
</evidence>
<dbReference type="AlphaFoldDB" id="A0A7R9Q0U6"/>
<dbReference type="PANTHER" id="PTHR28641">
    <property type="match status" value="1"/>
</dbReference>
<keyword evidence="5" id="KW-1185">Reference proteome</keyword>
<dbReference type="InterPro" id="IPR007956">
    <property type="entry name" value="Malonyl_CoA_deC_C"/>
</dbReference>
<evidence type="ECO:0000259" key="2">
    <source>
        <dbReference type="Pfam" id="PF05292"/>
    </source>
</evidence>
<feature type="domain" description="Malonyl-CoA decarboxylase C-terminal" evidence="2">
    <location>
        <begin position="466"/>
        <end position="754"/>
    </location>
</feature>
<dbReference type="PANTHER" id="PTHR28641:SF1">
    <property type="entry name" value="MALONYL-COA DECARBOXYLASE, MITOCHONDRIAL"/>
    <property type="match status" value="1"/>
</dbReference>
<dbReference type="GO" id="GO:0050080">
    <property type="term" value="F:malonyl-CoA decarboxylase activity"/>
    <property type="evidence" value="ECO:0007669"/>
    <property type="project" value="InterPro"/>
</dbReference>
<dbReference type="Pfam" id="PF17408">
    <property type="entry name" value="MCD_N"/>
    <property type="match status" value="1"/>
</dbReference>
<protein>
    <recommendedName>
        <fullName evidence="6">Malonyl-CoA decarboxylase</fullName>
    </recommendedName>
</protein>
<evidence type="ECO:0000259" key="3">
    <source>
        <dbReference type="Pfam" id="PF17408"/>
    </source>
</evidence>
<dbReference type="GO" id="GO:0006085">
    <property type="term" value="P:acetyl-CoA biosynthetic process"/>
    <property type="evidence" value="ECO:0007669"/>
    <property type="project" value="TreeGrafter"/>
</dbReference>
<dbReference type="EMBL" id="OC859764">
    <property type="protein sequence ID" value="CAD7627918.1"/>
    <property type="molecule type" value="Genomic_DNA"/>
</dbReference>
<feature type="compositionally biased region" description="Low complexity" evidence="1">
    <location>
        <begin position="299"/>
        <end position="311"/>
    </location>
</feature>
<dbReference type="OrthoDB" id="426718at2759"/>
<dbReference type="EMBL" id="CAJPIZ010005189">
    <property type="protein sequence ID" value="CAG2108348.1"/>
    <property type="molecule type" value="Genomic_DNA"/>
</dbReference>